<dbReference type="CDD" id="cd03768">
    <property type="entry name" value="SR_ResInv"/>
    <property type="match status" value="1"/>
</dbReference>
<dbReference type="PROSITE" id="PS51736">
    <property type="entry name" value="RECOMBINASES_3"/>
    <property type="match status" value="1"/>
</dbReference>
<dbReference type="PANTHER" id="PTHR30461:SF23">
    <property type="entry name" value="DNA RECOMBINASE-RELATED"/>
    <property type="match status" value="1"/>
</dbReference>
<dbReference type="AlphaFoldDB" id="A0A7G9L1U8"/>
<dbReference type="Proteomes" id="UP000515861">
    <property type="component" value="Chromosome"/>
</dbReference>
<dbReference type="SMART" id="SM00857">
    <property type="entry name" value="Resolvase"/>
    <property type="match status" value="1"/>
</dbReference>
<dbReference type="GO" id="GO:0000150">
    <property type="term" value="F:DNA strand exchange activity"/>
    <property type="evidence" value="ECO:0007669"/>
    <property type="project" value="InterPro"/>
</dbReference>
<dbReference type="Pfam" id="PF00239">
    <property type="entry name" value="Resolvase"/>
    <property type="match status" value="1"/>
</dbReference>
<proteinExistence type="predicted"/>
<dbReference type="InterPro" id="IPR006119">
    <property type="entry name" value="Resolv_N"/>
</dbReference>
<feature type="domain" description="Recombinase" evidence="2">
    <location>
        <begin position="172"/>
        <end position="286"/>
    </location>
</feature>
<sequence length="586" mass="66661">MMPTTVDLQQKRCAIYTRRSVEQGLDHQFSSLEAQRAICSAYVASQQPKGWTEIPKHYDDGGQSGGNLNRPALQDLLSDVESGVVDVVVIYKLDRISRTLLDFVRLMDLFESFGVAFVAVTQNFDTADSTGRLILNVLLTFAQFEREISSDRLRDKFTAMRQRGLFVGGNPPFGYDLVDKKLVVNEPEAEVIRWMFRRYLEAKSYVTVSRELARRGVLRRSRVSKRGNFVRGRGISASSVWNMLGNPLYAGQVRNKGNCYPGIHDAIIPEDLWEDVQALRAKRTRAKVVEIYKTDLLRDLIYDGFGRKMGVFRDRRYREVRRYYISNQSEWGRRHGARRYRVKADPLEQLVLGSITSLLSNREQVRGLLLETGNHDGKLNKLCGAGDRIAKALESATPKRAQCILKALIERIELSSSWVKIIVRLSELPRLLQWDGIGLFRGDTIAWERSHQTTVIEIPANAVSMKRELTLLLKRRSAESAQLPNKHLVAMLDKARVAQAALDDRNVYTVTDLAMKVHCHPKRFTQLARLNYLAPDIVAAIRDGSQPAGLTCRTLYSVELPMDWALQRRILGFPDQPDFLRAAPGW</sequence>
<gene>
    <name evidence="3" type="ORF">H8M03_11435</name>
</gene>
<dbReference type="InterPro" id="IPR011109">
    <property type="entry name" value="DNA_bind_recombinase_dom"/>
</dbReference>
<organism evidence="3 4">
    <name type="scientific">Sphingomonas sabuli</name>
    <dbReference type="NCBI Taxonomy" id="2764186"/>
    <lineage>
        <taxon>Bacteria</taxon>
        <taxon>Pseudomonadati</taxon>
        <taxon>Pseudomonadota</taxon>
        <taxon>Alphaproteobacteria</taxon>
        <taxon>Sphingomonadales</taxon>
        <taxon>Sphingomonadaceae</taxon>
        <taxon>Sphingomonas</taxon>
    </lineage>
</organism>
<dbReference type="Pfam" id="PF07508">
    <property type="entry name" value="Recombinase"/>
    <property type="match status" value="1"/>
</dbReference>
<dbReference type="GO" id="GO:0003677">
    <property type="term" value="F:DNA binding"/>
    <property type="evidence" value="ECO:0007669"/>
    <property type="project" value="InterPro"/>
</dbReference>
<dbReference type="PROSITE" id="PS51737">
    <property type="entry name" value="RECOMBINASE_DNA_BIND"/>
    <property type="match status" value="1"/>
</dbReference>
<dbReference type="EMBL" id="CP060697">
    <property type="protein sequence ID" value="QNM82597.1"/>
    <property type="molecule type" value="Genomic_DNA"/>
</dbReference>
<dbReference type="Gene3D" id="3.40.50.1390">
    <property type="entry name" value="Resolvase, N-terminal catalytic domain"/>
    <property type="match status" value="1"/>
</dbReference>
<evidence type="ECO:0000313" key="3">
    <source>
        <dbReference type="EMBL" id="QNM82597.1"/>
    </source>
</evidence>
<feature type="domain" description="Resolvase/invertase-type recombinase catalytic" evidence="1">
    <location>
        <begin position="12"/>
        <end position="164"/>
    </location>
</feature>
<keyword evidence="4" id="KW-1185">Reference proteome</keyword>
<protein>
    <submittedName>
        <fullName evidence="3">Recombinase family protein</fullName>
    </submittedName>
</protein>
<dbReference type="InterPro" id="IPR036162">
    <property type="entry name" value="Resolvase-like_N_sf"/>
</dbReference>
<dbReference type="KEGG" id="ssau:H8M03_11435"/>
<dbReference type="InterPro" id="IPR050639">
    <property type="entry name" value="SSR_resolvase"/>
</dbReference>
<evidence type="ECO:0000313" key="4">
    <source>
        <dbReference type="Proteomes" id="UP000515861"/>
    </source>
</evidence>
<evidence type="ECO:0000259" key="2">
    <source>
        <dbReference type="PROSITE" id="PS51737"/>
    </source>
</evidence>
<dbReference type="SUPFAM" id="SSF53041">
    <property type="entry name" value="Resolvase-like"/>
    <property type="match status" value="1"/>
</dbReference>
<evidence type="ECO:0000259" key="1">
    <source>
        <dbReference type="PROSITE" id="PS51736"/>
    </source>
</evidence>
<dbReference type="RefSeq" id="WP_187479552.1">
    <property type="nucleotide sequence ID" value="NZ_CP060697.1"/>
</dbReference>
<dbReference type="InterPro" id="IPR038109">
    <property type="entry name" value="DNA_bind_recomb_sf"/>
</dbReference>
<dbReference type="PANTHER" id="PTHR30461">
    <property type="entry name" value="DNA-INVERTASE FROM LAMBDOID PROPHAGE"/>
    <property type="match status" value="1"/>
</dbReference>
<dbReference type="Gene3D" id="3.90.1750.20">
    <property type="entry name" value="Putative Large Serine Recombinase, Chain B, Domain 2"/>
    <property type="match status" value="1"/>
</dbReference>
<reference evidence="3 4" key="1">
    <citation type="submission" date="2020-08" db="EMBL/GenBank/DDBJ databases">
        <title>Sphingomonas sp. sand1-3 16S ribosomal RNA gene Genome sequencing and assembly.</title>
        <authorList>
            <person name="Kang M."/>
        </authorList>
    </citation>
    <scope>NUCLEOTIDE SEQUENCE [LARGE SCALE GENOMIC DNA]</scope>
    <source>
        <strain evidence="4">sand1-3</strain>
    </source>
</reference>
<name>A0A7G9L1U8_9SPHN</name>
<accession>A0A7G9L1U8</accession>